<dbReference type="PANTHER" id="PTHR39290:SF6">
    <property type="entry name" value="S-ADENOSYL-L-METHIONINE-DEPENDENT METHYLTRANSFERASES SUPERFAMILY PROTEIN"/>
    <property type="match status" value="1"/>
</dbReference>
<dbReference type="SUPFAM" id="SSF53335">
    <property type="entry name" value="S-adenosyl-L-methionine-dependent methyltransferases"/>
    <property type="match status" value="1"/>
</dbReference>
<dbReference type="PANTHER" id="PTHR39290">
    <property type="entry name" value="C3H1-TYPE DOMAIN-CONTAINING PROTEIN-RELATED"/>
    <property type="match status" value="1"/>
</dbReference>
<feature type="region of interest" description="Disordered" evidence="1">
    <location>
        <begin position="271"/>
        <end position="292"/>
    </location>
</feature>
<dbReference type="EMBL" id="KN847343">
    <property type="protein sequence ID" value="KIW37667.1"/>
    <property type="molecule type" value="Genomic_DNA"/>
</dbReference>
<gene>
    <name evidence="2" type="ORF">PV06_10306</name>
</gene>
<dbReference type="GeneID" id="27362380"/>
<dbReference type="RefSeq" id="XP_016257883.1">
    <property type="nucleotide sequence ID" value="XM_016411842.1"/>
</dbReference>
<evidence type="ECO:0000313" key="2">
    <source>
        <dbReference type="EMBL" id="KIW37667.1"/>
    </source>
</evidence>
<dbReference type="InterPro" id="IPR029063">
    <property type="entry name" value="SAM-dependent_MTases_sf"/>
</dbReference>
<dbReference type="HOGENOM" id="CLU_054799_0_0_1"/>
<proteinExistence type="predicted"/>
<name>A0A0D2BJT4_9EURO</name>
<dbReference type="Proteomes" id="UP000053342">
    <property type="component" value="Unassembled WGS sequence"/>
</dbReference>
<keyword evidence="3" id="KW-1185">Reference proteome</keyword>
<evidence type="ECO:0000313" key="3">
    <source>
        <dbReference type="Proteomes" id="UP000053342"/>
    </source>
</evidence>
<feature type="region of interest" description="Disordered" evidence="1">
    <location>
        <begin position="98"/>
        <end position="134"/>
    </location>
</feature>
<evidence type="ECO:0000256" key="1">
    <source>
        <dbReference type="SAM" id="MobiDB-lite"/>
    </source>
</evidence>
<protein>
    <submittedName>
        <fullName evidence="2">Uncharacterized protein</fullName>
    </submittedName>
</protein>
<sequence length="443" mass="47847">MPSIPGPTTEGSKTWSPEHLVGDDNNSSETWKKIHTHLNSNEFRSAITTAFELPPGDNFTYHATASVNLGQVDAAIHAGRANGLHAWYVKSAPASVSTSTSTSDSLPEDGGNKKQQEETDRESSTIPGFPSLRIAGYPPTNDIQAYISIFDPTKSAANSLKSLSANAKKGSLRATVAEYLSSKRYLDPSIVVPKLKVPASSPKSSGGGQQNPALDFWAYSCLALEYAGPNADTALVPASHHMLPVYMHHFGCVVPSYEALQIIKNLSTSISTSRSNNNNNNNSNNSSSSNISNSVLDMGSGNGYWTLMLRKLGVDAVAVDSGQSRWRTTWIPDTVVADGVQYLRRRSGCPDVAVLLLVYPIVGGEFTRKVIEAYAGSVIVVAGTQNGNGYTGFRDMMIDEYMAREKPDWEKVASVALPSFAGKDDALFAFRRKKRDDVDKSIK</sequence>
<feature type="region of interest" description="Disordered" evidence="1">
    <location>
        <begin position="1"/>
        <end position="28"/>
    </location>
</feature>
<dbReference type="AlphaFoldDB" id="A0A0D2BJT4"/>
<dbReference type="VEuPathDB" id="FungiDB:PV06_10306"/>
<dbReference type="OrthoDB" id="5411518at2759"/>
<feature type="compositionally biased region" description="Basic and acidic residues" evidence="1">
    <location>
        <begin position="110"/>
        <end position="123"/>
    </location>
</feature>
<reference evidence="2 3" key="1">
    <citation type="submission" date="2015-01" db="EMBL/GenBank/DDBJ databases">
        <title>The Genome Sequence of Exophiala oligosperma CBS72588.</title>
        <authorList>
            <consortium name="The Broad Institute Genomics Platform"/>
            <person name="Cuomo C."/>
            <person name="de Hoog S."/>
            <person name="Gorbushina A."/>
            <person name="Stielow B."/>
            <person name="Teixiera M."/>
            <person name="Abouelleil A."/>
            <person name="Chapman S.B."/>
            <person name="Priest M."/>
            <person name="Young S.K."/>
            <person name="Wortman J."/>
            <person name="Nusbaum C."/>
            <person name="Birren B."/>
        </authorList>
    </citation>
    <scope>NUCLEOTIDE SEQUENCE [LARGE SCALE GENOMIC DNA]</scope>
    <source>
        <strain evidence="2 3">CBS 72588</strain>
    </source>
</reference>
<organism evidence="2 3">
    <name type="scientific">Exophiala oligosperma</name>
    <dbReference type="NCBI Taxonomy" id="215243"/>
    <lineage>
        <taxon>Eukaryota</taxon>
        <taxon>Fungi</taxon>
        <taxon>Dikarya</taxon>
        <taxon>Ascomycota</taxon>
        <taxon>Pezizomycotina</taxon>
        <taxon>Eurotiomycetes</taxon>
        <taxon>Chaetothyriomycetidae</taxon>
        <taxon>Chaetothyriales</taxon>
        <taxon>Herpotrichiellaceae</taxon>
        <taxon>Exophiala</taxon>
    </lineage>
</organism>
<accession>A0A0D2BJT4</accession>